<evidence type="ECO:0000256" key="1">
    <source>
        <dbReference type="SAM" id="Phobius"/>
    </source>
</evidence>
<organism evidence="2 3">
    <name type="scientific">Didymella glomerata</name>
    <dbReference type="NCBI Taxonomy" id="749621"/>
    <lineage>
        <taxon>Eukaryota</taxon>
        <taxon>Fungi</taxon>
        <taxon>Dikarya</taxon>
        <taxon>Ascomycota</taxon>
        <taxon>Pezizomycotina</taxon>
        <taxon>Dothideomycetes</taxon>
        <taxon>Pleosporomycetidae</taxon>
        <taxon>Pleosporales</taxon>
        <taxon>Pleosporineae</taxon>
        <taxon>Didymellaceae</taxon>
        <taxon>Didymella</taxon>
    </lineage>
</organism>
<dbReference type="AlphaFoldDB" id="A0A9W8X6V9"/>
<feature type="transmembrane region" description="Helical" evidence="1">
    <location>
        <begin position="6"/>
        <end position="25"/>
    </location>
</feature>
<keyword evidence="1" id="KW-1133">Transmembrane helix</keyword>
<keyword evidence="3" id="KW-1185">Reference proteome</keyword>
<gene>
    <name evidence="2" type="ORF">N0V87_001721</name>
</gene>
<evidence type="ECO:0000313" key="2">
    <source>
        <dbReference type="EMBL" id="KAJ4341706.1"/>
    </source>
</evidence>
<keyword evidence="1" id="KW-0472">Membrane</keyword>
<protein>
    <submittedName>
        <fullName evidence="2">Uncharacterized protein</fullName>
    </submittedName>
</protein>
<sequence length="284" mass="32172">MLGNLLTAKTLGTIICVLIGAYGVYMQHLLPWFKSWLPQQDPTPWRLDYEDVLKARALLNARGLPMELVLKILEDAEYWPTRTFSTQEGRTVKVAATMFRSSAAGLCFDADIFNDPRVDELRKDGENIRIKAIDFKTRSRDQGWTSEPTQGTFSTSSWLEASILRGLEDNRTRLPPSCWLDSVFESPRSFQQHITPRGWQLAPRPAFAEQGPQGGEGDLAWYLQGNRVATQGHAEEYDVTWTQYAHEGNEGSGTGDGFLDELKDGDRLLVWARAKVRPYPSRDF</sequence>
<dbReference type="OrthoDB" id="66095at2759"/>
<comment type="caution">
    <text evidence="2">The sequence shown here is derived from an EMBL/GenBank/DDBJ whole genome shotgun (WGS) entry which is preliminary data.</text>
</comment>
<keyword evidence="1" id="KW-0812">Transmembrane</keyword>
<evidence type="ECO:0000313" key="3">
    <source>
        <dbReference type="Proteomes" id="UP001140562"/>
    </source>
</evidence>
<dbReference type="EMBL" id="JAPEUV010000010">
    <property type="protein sequence ID" value="KAJ4341706.1"/>
    <property type="molecule type" value="Genomic_DNA"/>
</dbReference>
<reference evidence="2" key="1">
    <citation type="submission" date="2022-10" db="EMBL/GenBank/DDBJ databases">
        <title>Tapping the CABI collections for fungal endophytes: first genome assemblies for Collariella, Neodidymelliopsis, Ascochyta clinopodiicola, Didymella pomorum, Didymosphaeria variabile, Neocosmospora piperis and Neocucurbitaria cava.</title>
        <authorList>
            <person name="Hill R."/>
        </authorList>
    </citation>
    <scope>NUCLEOTIDE SEQUENCE</scope>
    <source>
        <strain evidence="2">IMI 360193</strain>
    </source>
</reference>
<proteinExistence type="predicted"/>
<dbReference type="Proteomes" id="UP001140562">
    <property type="component" value="Unassembled WGS sequence"/>
</dbReference>
<accession>A0A9W8X6V9</accession>
<name>A0A9W8X6V9_9PLEO</name>